<name>A0A1A9V389_GLOAU</name>
<keyword evidence="3" id="KW-1185">Reference proteome</keyword>
<evidence type="ECO:0000313" key="2">
    <source>
        <dbReference type="EnsemblMetazoa" id="GAUT024302-PA"/>
    </source>
</evidence>
<dbReference type="Proteomes" id="UP000078200">
    <property type="component" value="Unassembled WGS sequence"/>
</dbReference>
<organism evidence="2 3">
    <name type="scientific">Glossina austeni</name>
    <name type="common">Savannah tsetse fly</name>
    <dbReference type="NCBI Taxonomy" id="7395"/>
    <lineage>
        <taxon>Eukaryota</taxon>
        <taxon>Metazoa</taxon>
        <taxon>Ecdysozoa</taxon>
        <taxon>Arthropoda</taxon>
        <taxon>Hexapoda</taxon>
        <taxon>Insecta</taxon>
        <taxon>Pterygota</taxon>
        <taxon>Neoptera</taxon>
        <taxon>Endopterygota</taxon>
        <taxon>Diptera</taxon>
        <taxon>Brachycera</taxon>
        <taxon>Muscomorpha</taxon>
        <taxon>Hippoboscoidea</taxon>
        <taxon>Glossinidae</taxon>
        <taxon>Glossina</taxon>
    </lineage>
</organism>
<dbReference type="VEuPathDB" id="VectorBase:GAUT024302"/>
<dbReference type="EnsemblMetazoa" id="GAUT024302-RA">
    <property type="protein sequence ID" value="GAUT024302-PA"/>
    <property type="gene ID" value="GAUT024302"/>
</dbReference>
<evidence type="ECO:0000256" key="1">
    <source>
        <dbReference type="SAM" id="Phobius"/>
    </source>
</evidence>
<reference evidence="2" key="1">
    <citation type="submission" date="2020-05" db="UniProtKB">
        <authorList>
            <consortium name="EnsemblMetazoa"/>
        </authorList>
    </citation>
    <scope>IDENTIFICATION</scope>
    <source>
        <strain evidence="2">TTRI</strain>
    </source>
</reference>
<keyword evidence="1" id="KW-0812">Transmembrane</keyword>
<keyword evidence="1" id="KW-1133">Transmembrane helix</keyword>
<sequence length="115" mass="12367">MIIGTTTTTATNTEHSFIVIHNHGDTSVSKEESLGNLNIVISCMQILLIVFLRLPVETFVLDVILMVLFSNFPADTEPAPAPTGGPPPPPPAPLNIGTTFALISELFRKLSLRGE</sequence>
<evidence type="ECO:0000313" key="3">
    <source>
        <dbReference type="Proteomes" id="UP000078200"/>
    </source>
</evidence>
<keyword evidence="1" id="KW-0472">Membrane</keyword>
<feature type="transmembrane region" description="Helical" evidence="1">
    <location>
        <begin position="37"/>
        <end position="56"/>
    </location>
</feature>
<proteinExistence type="predicted"/>
<protein>
    <submittedName>
        <fullName evidence="2">Uncharacterized protein</fullName>
    </submittedName>
</protein>
<accession>A0A1A9V389</accession>
<dbReference type="AlphaFoldDB" id="A0A1A9V389"/>